<evidence type="ECO:0000256" key="1">
    <source>
        <dbReference type="SAM" id="SignalP"/>
    </source>
</evidence>
<feature type="chain" id="PRO_5044327622" evidence="1">
    <location>
        <begin position="26"/>
        <end position="135"/>
    </location>
</feature>
<dbReference type="AlphaFoldDB" id="A0AB39KN80"/>
<name>A0AB39KN80_9CAUL</name>
<dbReference type="InterPro" id="IPR048887">
    <property type="entry name" value="NtrZ-like"/>
</dbReference>
<protein>
    <submittedName>
        <fullName evidence="2">NtrZ family periplasmic regulatory protein</fullName>
    </submittedName>
</protein>
<evidence type="ECO:0000313" key="2">
    <source>
        <dbReference type="EMBL" id="XDO95207.1"/>
    </source>
</evidence>
<keyword evidence="1" id="KW-0732">Signal</keyword>
<dbReference type="Pfam" id="PF20841">
    <property type="entry name" value="NtrZ"/>
    <property type="match status" value="1"/>
</dbReference>
<gene>
    <name evidence="2" type="ORF">ABOZ73_10240</name>
</gene>
<feature type="signal peptide" evidence="1">
    <location>
        <begin position="1"/>
        <end position="25"/>
    </location>
</feature>
<sequence>MTAKRVFFATAATLILMGSAATAHADQKRPSSAISPDAFTVRGDFDAKGSQGSQFGQAGKLKWDANKGRWGLKFDVDPSRVRPTADVEAGAYFKVTPSLRVGGAVGLGQVDQDNAMRKTCEEPAPRVRLETALKF</sequence>
<dbReference type="EMBL" id="CP158375">
    <property type="protein sequence ID" value="XDO95207.1"/>
    <property type="molecule type" value="Genomic_DNA"/>
</dbReference>
<reference evidence="2" key="1">
    <citation type="submission" date="2024-06" db="EMBL/GenBank/DDBJ databases">
        <title>Caulobacter inopinatus, sp. nov.</title>
        <authorList>
            <person name="Donachie S.P."/>
        </authorList>
    </citation>
    <scope>NUCLEOTIDE SEQUENCE</scope>
    <source>
        <strain evidence="2">73W</strain>
    </source>
</reference>
<organism evidence="2">
    <name type="scientific">Caulobacter sp. 73W</name>
    <dbReference type="NCBI Taxonomy" id="3161137"/>
    <lineage>
        <taxon>Bacteria</taxon>
        <taxon>Pseudomonadati</taxon>
        <taxon>Pseudomonadota</taxon>
        <taxon>Alphaproteobacteria</taxon>
        <taxon>Caulobacterales</taxon>
        <taxon>Caulobacteraceae</taxon>
        <taxon>Caulobacter</taxon>
    </lineage>
</organism>
<accession>A0AB39KN80</accession>
<dbReference type="RefSeq" id="WP_369058059.1">
    <property type="nucleotide sequence ID" value="NZ_CP158375.1"/>
</dbReference>
<proteinExistence type="predicted"/>